<dbReference type="Proteomes" id="UP000002565">
    <property type="component" value="Chromosome 1"/>
</dbReference>
<dbReference type="Pfam" id="PF09539">
    <property type="entry name" value="DUF2385"/>
    <property type="match status" value="1"/>
</dbReference>
<reference evidence="1 2" key="1">
    <citation type="journal article" date="2008" name="PLoS ONE">
        <title>Genome sequence of Brucella abortus vaccine strain S19 compared to virulent strains yields candidate virulence genes.</title>
        <authorList>
            <person name="Crasta O.R."/>
            <person name="Folkerts O."/>
            <person name="Fei Z."/>
            <person name="Mane S.P."/>
            <person name="Evans C."/>
            <person name="Martino-Catt S."/>
            <person name="Bricker B."/>
            <person name="Yu G."/>
            <person name="Du L."/>
            <person name="Sobral B.W."/>
        </authorList>
    </citation>
    <scope>NUCLEOTIDE SEQUENCE [LARGE SCALE GENOMIC DNA]</scope>
    <source>
        <strain evidence="1 2">S19</strain>
    </source>
</reference>
<evidence type="ECO:0000313" key="1">
    <source>
        <dbReference type="EMBL" id="ACD72178.1"/>
    </source>
</evidence>
<evidence type="ECO:0008006" key="3">
    <source>
        <dbReference type="Google" id="ProtNLM"/>
    </source>
</evidence>
<dbReference type="NCBIfam" id="TIGR02301">
    <property type="entry name" value="TIGR02301 family protein"/>
    <property type="match status" value="1"/>
</dbReference>
<dbReference type="PATRIC" id="fig|359391.4.peg.720"/>
<dbReference type="GeneID" id="93016924"/>
<dbReference type="InterPro" id="IPR012645">
    <property type="entry name" value="CHP02301"/>
</dbReference>
<name>A0A0F6AQ01_BRUA1</name>
<evidence type="ECO:0000313" key="2">
    <source>
        <dbReference type="Proteomes" id="UP000002565"/>
    </source>
</evidence>
<accession>A0A0F6AQ01</accession>
<proteinExistence type="predicted"/>
<dbReference type="AlphaFoldDB" id="A0A0F6AQ01"/>
<protein>
    <recommendedName>
        <fullName evidence="3">TIGR02301 family protein</fullName>
    </recommendedName>
</protein>
<dbReference type="RefSeq" id="WP_002969433.1">
    <property type="nucleotide sequence ID" value="NC_010742.1"/>
</dbReference>
<dbReference type="KEGG" id="bmc:BAbS19_I06470"/>
<sequence>MKDYRRLFRLAAGAAALWLAVCPPVLAQDAPYEGMMLRLAEVLGSLHYLRNLCGEKGSEWRDRMDAIIAAEKPPEAERLKLVSSFNHGYRVFSDNYARCTPSALAAIDRYMKEGGDLSNEIISRYGN</sequence>
<dbReference type="EMBL" id="CP000887">
    <property type="protein sequence ID" value="ACD72178.1"/>
    <property type="molecule type" value="Genomic_DNA"/>
</dbReference>
<gene>
    <name evidence="1" type="ordered locus">BAbS19_I06470</name>
</gene>
<organism evidence="1 2">
    <name type="scientific">Brucella abortus (strain S19)</name>
    <dbReference type="NCBI Taxonomy" id="430066"/>
    <lineage>
        <taxon>Bacteria</taxon>
        <taxon>Pseudomonadati</taxon>
        <taxon>Pseudomonadota</taxon>
        <taxon>Alphaproteobacteria</taxon>
        <taxon>Hyphomicrobiales</taxon>
        <taxon>Brucellaceae</taxon>
        <taxon>Brucella/Ochrobactrum group</taxon>
        <taxon>Brucella</taxon>
    </lineage>
</organism>
<dbReference type="HOGENOM" id="CLU_118542_0_0_5"/>